<evidence type="ECO:0000256" key="2">
    <source>
        <dbReference type="ARBA" id="ARBA00023054"/>
    </source>
</evidence>
<accession>A0AAD8ISB8</accession>
<keyword evidence="5" id="KW-1185">Reference proteome</keyword>
<name>A0AAD8ISB8_9APIA</name>
<dbReference type="EMBL" id="JAUIZM010000003">
    <property type="protein sequence ID" value="KAK1391237.1"/>
    <property type="molecule type" value="Genomic_DNA"/>
</dbReference>
<feature type="coiled-coil region" evidence="3">
    <location>
        <begin position="7"/>
        <end position="62"/>
    </location>
</feature>
<protein>
    <submittedName>
        <fullName evidence="4">Uncharacterized protein</fullName>
    </submittedName>
</protein>
<evidence type="ECO:0000256" key="3">
    <source>
        <dbReference type="SAM" id="Coils"/>
    </source>
</evidence>
<evidence type="ECO:0000313" key="5">
    <source>
        <dbReference type="Proteomes" id="UP001237642"/>
    </source>
</evidence>
<comment type="similarity">
    <text evidence="1">Belongs to the FPP family.</text>
</comment>
<dbReference type="InterPro" id="IPR008587">
    <property type="entry name" value="FPP_plant"/>
</dbReference>
<keyword evidence="2 3" id="KW-0175">Coiled coil</keyword>
<gene>
    <name evidence="4" type="ORF">POM88_010293</name>
</gene>
<dbReference type="PANTHER" id="PTHR31580:SF4">
    <property type="entry name" value="FILAMENT-LIKE PLANT PROTEIN 6"/>
    <property type="match status" value="1"/>
</dbReference>
<dbReference type="PANTHER" id="PTHR31580">
    <property type="entry name" value="FILAMENT-LIKE PLANT PROTEIN 4"/>
    <property type="match status" value="1"/>
</dbReference>
<organism evidence="4 5">
    <name type="scientific">Heracleum sosnowskyi</name>
    <dbReference type="NCBI Taxonomy" id="360622"/>
    <lineage>
        <taxon>Eukaryota</taxon>
        <taxon>Viridiplantae</taxon>
        <taxon>Streptophyta</taxon>
        <taxon>Embryophyta</taxon>
        <taxon>Tracheophyta</taxon>
        <taxon>Spermatophyta</taxon>
        <taxon>Magnoliopsida</taxon>
        <taxon>eudicotyledons</taxon>
        <taxon>Gunneridae</taxon>
        <taxon>Pentapetalae</taxon>
        <taxon>asterids</taxon>
        <taxon>campanulids</taxon>
        <taxon>Apiales</taxon>
        <taxon>Apiaceae</taxon>
        <taxon>Apioideae</taxon>
        <taxon>apioid superclade</taxon>
        <taxon>Tordylieae</taxon>
        <taxon>Tordyliinae</taxon>
        <taxon>Heracleum</taxon>
    </lineage>
</organism>
<proteinExistence type="inferred from homology"/>
<comment type="caution">
    <text evidence="4">The sequence shown here is derived from an EMBL/GenBank/DDBJ whole genome shotgun (WGS) entry which is preliminary data.</text>
</comment>
<reference evidence="4" key="1">
    <citation type="submission" date="2023-02" db="EMBL/GenBank/DDBJ databases">
        <title>Genome of toxic invasive species Heracleum sosnowskyi carries increased number of genes despite the absence of recent whole-genome duplications.</title>
        <authorList>
            <person name="Schelkunov M."/>
            <person name="Shtratnikova V."/>
            <person name="Makarenko M."/>
            <person name="Klepikova A."/>
            <person name="Omelchenko D."/>
            <person name="Novikova G."/>
            <person name="Obukhova E."/>
            <person name="Bogdanov V."/>
            <person name="Penin A."/>
            <person name="Logacheva M."/>
        </authorList>
    </citation>
    <scope>NUCLEOTIDE SEQUENCE</scope>
    <source>
        <strain evidence="4">Hsosn_3</strain>
        <tissue evidence="4">Leaf</tissue>
    </source>
</reference>
<sequence>MESYTHLIGLADQVTSHEDQVKSYEDEVKTYADQVSSYKGLVQNLENVVTKLSDKLSEVDSEMITKENLVKQHAKVAEDAVSELFRSASNNATISRSLQERSNMLIKISEEKSQPEADIEQLKSNIDACEREINSLKYELHIVAEELEIRNEEKNMSTVRSAEVADKQHLEGSKKIAKLEAECQRLRGLFRKKLHGPATMA</sequence>
<feature type="coiled-coil region" evidence="3">
    <location>
        <begin position="119"/>
        <end position="146"/>
    </location>
</feature>
<evidence type="ECO:0000256" key="1">
    <source>
        <dbReference type="ARBA" id="ARBA00005921"/>
    </source>
</evidence>
<dbReference type="Proteomes" id="UP001237642">
    <property type="component" value="Unassembled WGS sequence"/>
</dbReference>
<evidence type="ECO:0000313" key="4">
    <source>
        <dbReference type="EMBL" id="KAK1391237.1"/>
    </source>
</evidence>
<dbReference type="AlphaFoldDB" id="A0AAD8ISB8"/>
<dbReference type="Pfam" id="PF05911">
    <property type="entry name" value="FPP"/>
    <property type="match status" value="1"/>
</dbReference>
<reference evidence="4" key="2">
    <citation type="submission" date="2023-05" db="EMBL/GenBank/DDBJ databases">
        <authorList>
            <person name="Schelkunov M.I."/>
        </authorList>
    </citation>
    <scope>NUCLEOTIDE SEQUENCE</scope>
    <source>
        <strain evidence="4">Hsosn_3</strain>
        <tissue evidence="4">Leaf</tissue>
    </source>
</reference>